<evidence type="ECO:0000313" key="3">
    <source>
        <dbReference type="EMBL" id="HIR56009.1"/>
    </source>
</evidence>
<evidence type="ECO:0000259" key="2">
    <source>
        <dbReference type="Pfam" id="PF03313"/>
    </source>
</evidence>
<evidence type="ECO:0000313" key="4">
    <source>
        <dbReference type="Proteomes" id="UP000824238"/>
    </source>
</evidence>
<comment type="caution">
    <text evidence="3">The sequence shown here is derived from an EMBL/GenBank/DDBJ whole genome shotgun (WGS) entry which is preliminary data.</text>
</comment>
<dbReference type="Pfam" id="PF03313">
    <property type="entry name" value="SDH_alpha"/>
    <property type="match status" value="1"/>
</dbReference>
<dbReference type="PANTHER" id="PTHR30501">
    <property type="entry name" value="UPF0597 PROTEIN YHAM"/>
    <property type="match status" value="1"/>
</dbReference>
<accession>A0A9D1DN87</accession>
<dbReference type="PIRSF" id="PIRSF006054">
    <property type="entry name" value="UCP006054"/>
    <property type="match status" value="1"/>
</dbReference>
<reference evidence="3" key="1">
    <citation type="submission" date="2020-10" db="EMBL/GenBank/DDBJ databases">
        <authorList>
            <person name="Gilroy R."/>
        </authorList>
    </citation>
    <scope>NUCLEOTIDE SEQUENCE</scope>
    <source>
        <strain evidence="3">ChiGjej3B3-7149</strain>
    </source>
</reference>
<dbReference type="InterPro" id="IPR021144">
    <property type="entry name" value="UPF0597"/>
</dbReference>
<sequence length="420" mass="43315">MDFFETYRDILRGELIYATGCTEPIAIAYAAAVARQTLGAMPERLVVLCSGNIVKNVKSVIVPGTGGLRGIEAAALIGAVGGDAGAGLNVLHGVTDAHRAETAALLDSGACSVGLLESEEPLHIRLSAEGGAHRAEVEIRGSHTNIVGRRLDGEELAAGGAGEQQSAGGPDYECLSLNGILDYAEGTDLSSERELLESQIECNRAIAIEGFLGEYGLNVGRALLEHANYGPYVRAAAMAASGSDARMSGCLMPVVINSGSGNQGLTVSLPVISLAESWDSSREQLLRALLISNLVSVHVKRHIGRLSAYCGATSASSGVAAAATWLRGGSREEIASSVVNTLAVVSGMICDGAKASCAAKIAAALDSAFLAHRLAMQGKRFAGGDGIVAADTEETIRRIGSLGSRGMAGTDKEILRLMLL</sequence>
<dbReference type="InterPro" id="IPR005130">
    <property type="entry name" value="Ser_deHydtase-like_asu"/>
</dbReference>
<organism evidence="3 4">
    <name type="scientific">Candidatus Scatomorpha intestinigallinarum</name>
    <dbReference type="NCBI Taxonomy" id="2840923"/>
    <lineage>
        <taxon>Bacteria</taxon>
        <taxon>Bacillati</taxon>
        <taxon>Bacillota</taxon>
        <taxon>Clostridia</taxon>
        <taxon>Eubacteriales</taxon>
        <taxon>Candidatus Scatomorpha</taxon>
    </lineage>
</organism>
<protein>
    <recommendedName>
        <fullName evidence="1">UPF0597 protein IAD36_10505</fullName>
    </recommendedName>
</protein>
<evidence type="ECO:0000256" key="1">
    <source>
        <dbReference type="HAMAP-Rule" id="MF_01845"/>
    </source>
</evidence>
<dbReference type="EMBL" id="DVHH01000254">
    <property type="protein sequence ID" value="HIR56009.1"/>
    <property type="molecule type" value="Genomic_DNA"/>
</dbReference>
<name>A0A9D1DN87_9FIRM</name>
<dbReference type="PANTHER" id="PTHR30501:SF2">
    <property type="entry name" value="UPF0597 PROTEIN YHAM"/>
    <property type="match status" value="1"/>
</dbReference>
<proteinExistence type="inferred from homology"/>
<dbReference type="AlphaFoldDB" id="A0A9D1DN87"/>
<dbReference type="Proteomes" id="UP000824238">
    <property type="component" value="Unassembled WGS sequence"/>
</dbReference>
<dbReference type="HAMAP" id="MF_01845">
    <property type="entry name" value="UPF0597"/>
    <property type="match status" value="1"/>
</dbReference>
<dbReference type="GO" id="GO:0080146">
    <property type="term" value="F:L-cysteine desulfhydrase activity"/>
    <property type="evidence" value="ECO:0007669"/>
    <property type="project" value="TreeGrafter"/>
</dbReference>
<comment type="similarity">
    <text evidence="1">Belongs to the UPF0597 family.</text>
</comment>
<feature type="domain" description="Serine dehydratase-like alpha subunit" evidence="2">
    <location>
        <begin position="163"/>
        <end position="415"/>
    </location>
</feature>
<dbReference type="GO" id="GO:0019450">
    <property type="term" value="P:L-cysteine catabolic process to pyruvate"/>
    <property type="evidence" value="ECO:0007669"/>
    <property type="project" value="TreeGrafter"/>
</dbReference>
<reference evidence="3" key="2">
    <citation type="journal article" date="2021" name="PeerJ">
        <title>Extensive microbial diversity within the chicken gut microbiome revealed by metagenomics and culture.</title>
        <authorList>
            <person name="Gilroy R."/>
            <person name="Ravi A."/>
            <person name="Getino M."/>
            <person name="Pursley I."/>
            <person name="Horton D.L."/>
            <person name="Alikhan N.F."/>
            <person name="Baker D."/>
            <person name="Gharbi K."/>
            <person name="Hall N."/>
            <person name="Watson M."/>
            <person name="Adriaenssens E.M."/>
            <person name="Foster-Nyarko E."/>
            <person name="Jarju S."/>
            <person name="Secka A."/>
            <person name="Antonio M."/>
            <person name="Oren A."/>
            <person name="Chaudhuri R.R."/>
            <person name="La Ragione R."/>
            <person name="Hildebrand F."/>
            <person name="Pallen M.J."/>
        </authorList>
    </citation>
    <scope>NUCLEOTIDE SEQUENCE</scope>
    <source>
        <strain evidence="3">ChiGjej3B3-7149</strain>
    </source>
</reference>
<gene>
    <name evidence="3" type="ORF">IAD36_10505</name>
</gene>